<reference evidence="2 3" key="1">
    <citation type="journal article" date="2012" name="New Phytol.">
        <title>Insight into trade-off between wood decay and parasitism from the genome of a fungal forest pathogen.</title>
        <authorList>
            <person name="Olson A."/>
            <person name="Aerts A."/>
            <person name="Asiegbu F."/>
            <person name="Belbahri L."/>
            <person name="Bouzid O."/>
            <person name="Broberg A."/>
            <person name="Canback B."/>
            <person name="Coutinho P.M."/>
            <person name="Cullen D."/>
            <person name="Dalman K."/>
            <person name="Deflorio G."/>
            <person name="van Diepen L.T."/>
            <person name="Dunand C."/>
            <person name="Duplessis S."/>
            <person name="Durling M."/>
            <person name="Gonthier P."/>
            <person name="Grimwood J."/>
            <person name="Fossdal C.G."/>
            <person name="Hansson D."/>
            <person name="Henrissat B."/>
            <person name="Hietala A."/>
            <person name="Himmelstrand K."/>
            <person name="Hoffmeister D."/>
            <person name="Hogberg N."/>
            <person name="James T.Y."/>
            <person name="Karlsson M."/>
            <person name="Kohler A."/>
            <person name="Kues U."/>
            <person name="Lee Y.H."/>
            <person name="Lin Y.C."/>
            <person name="Lind M."/>
            <person name="Lindquist E."/>
            <person name="Lombard V."/>
            <person name="Lucas S."/>
            <person name="Lunden K."/>
            <person name="Morin E."/>
            <person name="Murat C."/>
            <person name="Park J."/>
            <person name="Raffaello T."/>
            <person name="Rouze P."/>
            <person name="Salamov A."/>
            <person name="Schmutz J."/>
            <person name="Solheim H."/>
            <person name="Stahlberg J."/>
            <person name="Velez H."/>
            <person name="de Vries R.P."/>
            <person name="Wiebenga A."/>
            <person name="Woodward S."/>
            <person name="Yakovlev I."/>
            <person name="Garbelotto M."/>
            <person name="Martin F."/>
            <person name="Grigoriev I.V."/>
            <person name="Stenlid J."/>
        </authorList>
    </citation>
    <scope>NUCLEOTIDE SEQUENCE [LARGE SCALE GENOMIC DNA]</scope>
    <source>
        <strain evidence="2 3">TC 32-1</strain>
    </source>
</reference>
<organism evidence="2 3">
    <name type="scientific">Heterobasidion irregulare (strain TC 32-1)</name>
    <dbReference type="NCBI Taxonomy" id="747525"/>
    <lineage>
        <taxon>Eukaryota</taxon>
        <taxon>Fungi</taxon>
        <taxon>Dikarya</taxon>
        <taxon>Basidiomycota</taxon>
        <taxon>Agaricomycotina</taxon>
        <taxon>Agaricomycetes</taxon>
        <taxon>Russulales</taxon>
        <taxon>Bondarzewiaceae</taxon>
        <taxon>Heterobasidion</taxon>
        <taxon>Heterobasidion annosum species complex</taxon>
    </lineage>
</organism>
<proteinExistence type="predicted"/>
<dbReference type="EMBL" id="KI925459">
    <property type="protein sequence ID" value="ETW80601.1"/>
    <property type="molecule type" value="Genomic_DNA"/>
</dbReference>
<dbReference type="Proteomes" id="UP000030671">
    <property type="component" value="Unassembled WGS sequence"/>
</dbReference>
<dbReference type="GeneID" id="20665792"/>
<keyword evidence="3" id="KW-1185">Reference proteome</keyword>
<sequence>MCILGPLEIGSSTSAACKRRSPRLGRRAFVSATTSPICAVSLAAAGFHLGRKLCRAVPPTLLPTTDPSVGHARMPPRALPARPPGSLRNPHGSRARGPENALFPAGSEGSIQRRGPVPASRMRNELKTTLAVRMPSAQGNPRGIEILPSYRELLRVYRRLSRRTSSDPTKSEKKTALDLATA</sequence>
<dbReference type="AlphaFoldDB" id="W4K699"/>
<dbReference type="RefSeq" id="XP_009547329.1">
    <property type="nucleotide sequence ID" value="XM_009549034.1"/>
</dbReference>
<accession>W4K699</accession>
<evidence type="ECO:0000313" key="2">
    <source>
        <dbReference type="EMBL" id="ETW80601.1"/>
    </source>
</evidence>
<dbReference type="InParanoid" id="W4K699"/>
<dbReference type="HOGENOM" id="CLU_1482165_0_0_1"/>
<protein>
    <submittedName>
        <fullName evidence="2">Uncharacterized protein</fullName>
    </submittedName>
</protein>
<evidence type="ECO:0000313" key="3">
    <source>
        <dbReference type="Proteomes" id="UP000030671"/>
    </source>
</evidence>
<feature type="region of interest" description="Disordered" evidence="1">
    <location>
        <begin position="160"/>
        <end position="182"/>
    </location>
</feature>
<evidence type="ECO:0000256" key="1">
    <source>
        <dbReference type="SAM" id="MobiDB-lite"/>
    </source>
</evidence>
<feature type="region of interest" description="Disordered" evidence="1">
    <location>
        <begin position="65"/>
        <end position="116"/>
    </location>
</feature>
<gene>
    <name evidence="2" type="ORF">HETIRDRAFT_101738</name>
</gene>
<dbReference type="KEGG" id="hir:HETIRDRAFT_101738"/>
<name>W4K699_HETIT</name>